<accession>A0A2H1WB65</accession>
<protein>
    <submittedName>
        <fullName evidence="2">SFRICE_037881</fullName>
    </submittedName>
</protein>
<dbReference type="AlphaFoldDB" id="A0A2H1WB65"/>
<reference evidence="2" key="1">
    <citation type="submission" date="2016-07" db="EMBL/GenBank/DDBJ databases">
        <authorList>
            <person name="Bretaudeau A."/>
        </authorList>
    </citation>
    <scope>NUCLEOTIDE SEQUENCE</scope>
    <source>
        <strain evidence="2">Rice</strain>
        <tissue evidence="2">Whole body</tissue>
    </source>
</reference>
<sequence length="79" mass="9381">MEIQMRTRPGLREDDAPSAWFGDQRQEHQRHGVRQHGRLSDSLRQVWRALATTCHGRHWHTNCQNTSELFERETSSRIT</sequence>
<dbReference type="EMBL" id="ODYU01007472">
    <property type="protein sequence ID" value="SOQ50277.1"/>
    <property type="molecule type" value="Genomic_DNA"/>
</dbReference>
<proteinExistence type="predicted"/>
<evidence type="ECO:0000256" key="1">
    <source>
        <dbReference type="SAM" id="MobiDB-lite"/>
    </source>
</evidence>
<feature type="region of interest" description="Disordered" evidence="1">
    <location>
        <begin position="1"/>
        <end position="38"/>
    </location>
</feature>
<gene>
    <name evidence="2" type="ORF">SFRICE_037881</name>
</gene>
<evidence type="ECO:0000313" key="2">
    <source>
        <dbReference type="EMBL" id="SOQ50277.1"/>
    </source>
</evidence>
<name>A0A2H1WB65_SPOFR</name>
<organism evidence="2">
    <name type="scientific">Spodoptera frugiperda</name>
    <name type="common">Fall armyworm</name>
    <dbReference type="NCBI Taxonomy" id="7108"/>
    <lineage>
        <taxon>Eukaryota</taxon>
        <taxon>Metazoa</taxon>
        <taxon>Ecdysozoa</taxon>
        <taxon>Arthropoda</taxon>
        <taxon>Hexapoda</taxon>
        <taxon>Insecta</taxon>
        <taxon>Pterygota</taxon>
        <taxon>Neoptera</taxon>
        <taxon>Endopterygota</taxon>
        <taxon>Lepidoptera</taxon>
        <taxon>Glossata</taxon>
        <taxon>Ditrysia</taxon>
        <taxon>Noctuoidea</taxon>
        <taxon>Noctuidae</taxon>
        <taxon>Amphipyrinae</taxon>
        <taxon>Spodoptera</taxon>
    </lineage>
</organism>